<organism evidence="5 6">
    <name type="scientific">Diplodia seriata</name>
    <dbReference type="NCBI Taxonomy" id="420778"/>
    <lineage>
        <taxon>Eukaryota</taxon>
        <taxon>Fungi</taxon>
        <taxon>Dikarya</taxon>
        <taxon>Ascomycota</taxon>
        <taxon>Pezizomycotina</taxon>
        <taxon>Dothideomycetes</taxon>
        <taxon>Dothideomycetes incertae sedis</taxon>
        <taxon>Botryosphaeriales</taxon>
        <taxon>Botryosphaeriaceae</taxon>
        <taxon>Diplodia</taxon>
    </lineage>
</organism>
<dbReference type="GO" id="GO:0016491">
    <property type="term" value="F:oxidoreductase activity"/>
    <property type="evidence" value="ECO:0007669"/>
    <property type="project" value="UniProtKB-KW"/>
</dbReference>
<dbReference type="GeneID" id="92012030"/>
<dbReference type="AlphaFoldDB" id="A0A0G2GE15"/>
<comment type="similarity">
    <text evidence="1">Belongs to the short-chain dehydrogenases/reductases (SDR) family.</text>
</comment>
<reference evidence="4 7" key="3">
    <citation type="submission" date="2024-02" db="EMBL/GenBank/DDBJ databases">
        <title>De novo assembly and annotation of 12 fungi associated with fruit tree decline syndrome in Ontario, Canada.</title>
        <authorList>
            <person name="Sulman M."/>
            <person name="Ellouze W."/>
            <person name="Ilyukhin E."/>
        </authorList>
    </citation>
    <scope>NUCLEOTIDE SEQUENCE [LARGE SCALE GENOMIC DNA]</scope>
    <source>
        <strain evidence="4 7">FDS-637</strain>
    </source>
</reference>
<dbReference type="EMBL" id="JAJVCZ030000008">
    <property type="protein sequence ID" value="KAL0257135.1"/>
    <property type="molecule type" value="Genomic_DNA"/>
</dbReference>
<name>A0A0G2GE15_9PEZI</name>
<dbReference type="SUPFAM" id="SSF51735">
    <property type="entry name" value="NAD(P)-binding Rossmann-fold domains"/>
    <property type="match status" value="1"/>
</dbReference>
<gene>
    <name evidence="4" type="primary">RDH1_1</name>
    <name evidence="4" type="ORF">SLS55_007945</name>
    <name evidence="5" type="ORF">UCDDS831_g04103</name>
</gene>
<sequence>MAGWLERLKNIFVQSFFIPSPPLNPENLEDQSGRVIIVTGGYGGVGFELTKALYAKNATVYIAGRSVKKAAMAIADIEDEVPRSDGRLEYLKLDLGDLSSIKKTAEDFLKRERRLDVLVNNAGVMTPIADGSTTEEGYELQMGTNCLGPFLLTKLLLPLLEKTAQISGPNAVRVTWAASVAIETAPEFGIEWNDKKKAPVTHASGATNYAQSKVGNLFLASEFARRYGRDTGIVSAAYNPGNLRTELFRHSNAVAAFLMQIILYPAKLGACTELFAGFSPAIGQHNAGCLVVPWGRVFEPRQGLQQAIRLNYEGGWGVAELFWDWCDRETTRWMQYEQD</sequence>
<dbReference type="Proteomes" id="UP001430584">
    <property type="component" value="Unassembled WGS sequence"/>
</dbReference>
<dbReference type="Gene3D" id="3.40.50.720">
    <property type="entry name" value="NAD(P)-binding Rossmann-like Domain"/>
    <property type="match status" value="1"/>
</dbReference>
<keyword evidence="3" id="KW-0560">Oxidoreductase</keyword>
<dbReference type="Pfam" id="PF00106">
    <property type="entry name" value="adh_short"/>
    <property type="match status" value="1"/>
</dbReference>
<evidence type="ECO:0000313" key="6">
    <source>
        <dbReference type="Proteomes" id="UP000034182"/>
    </source>
</evidence>
<reference evidence="5 6" key="1">
    <citation type="submission" date="2015-03" db="EMBL/GenBank/DDBJ databases">
        <authorList>
            <person name="Morales-Cruz A."/>
            <person name="Amrine K.C."/>
            <person name="Cantu D."/>
        </authorList>
    </citation>
    <scope>NUCLEOTIDE SEQUENCE [LARGE SCALE GENOMIC DNA]</scope>
    <source>
        <strain evidence="5">DS831</strain>
    </source>
</reference>
<protein>
    <submittedName>
        <fullName evidence="5">Putative short-chain dehydrogenase</fullName>
    </submittedName>
    <submittedName>
        <fullName evidence="4">Short-chain alcohol dehydrogenase</fullName>
    </submittedName>
</protein>
<comment type="caution">
    <text evidence="5">The sequence shown here is derived from an EMBL/GenBank/DDBJ whole genome shotgun (WGS) entry which is preliminary data.</text>
</comment>
<dbReference type="PANTHER" id="PTHR24320:SF236">
    <property type="entry name" value="SHORT-CHAIN DEHYDROGENASE-RELATED"/>
    <property type="match status" value="1"/>
</dbReference>
<dbReference type="InterPro" id="IPR002347">
    <property type="entry name" value="SDR_fam"/>
</dbReference>
<keyword evidence="7" id="KW-1185">Reference proteome</keyword>
<evidence type="ECO:0000313" key="7">
    <source>
        <dbReference type="Proteomes" id="UP001430584"/>
    </source>
</evidence>
<dbReference type="PANTHER" id="PTHR24320">
    <property type="entry name" value="RETINOL DEHYDROGENASE"/>
    <property type="match status" value="1"/>
</dbReference>
<evidence type="ECO:0000256" key="2">
    <source>
        <dbReference type="ARBA" id="ARBA00022857"/>
    </source>
</evidence>
<evidence type="ECO:0000313" key="4">
    <source>
        <dbReference type="EMBL" id="KAL0257135.1"/>
    </source>
</evidence>
<dbReference type="PRINTS" id="PR00081">
    <property type="entry name" value="GDHRDH"/>
</dbReference>
<dbReference type="InterPro" id="IPR036291">
    <property type="entry name" value="NAD(P)-bd_dom_sf"/>
</dbReference>
<evidence type="ECO:0000256" key="1">
    <source>
        <dbReference type="ARBA" id="ARBA00006484"/>
    </source>
</evidence>
<reference evidence="5 6" key="2">
    <citation type="submission" date="2015-05" db="EMBL/GenBank/DDBJ databases">
        <title>Distinctive expansion of gene families associated with plant cell wall degradation and secondary metabolism in the genomes of grapevine trunk pathogens.</title>
        <authorList>
            <person name="Lawrence D.P."/>
            <person name="Travadon R."/>
            <person name="Rolshausen P.E."/>
            <person name="Baumgartner K."/>
        </authorList>
    </citation>
    <scope>NUCLEOTIDE SEQUENCE [LARGE SCALE GENOMIC DNA]</scope>
    <source>
        <strain evidence="5">DS831</strain>
    </source>
</reference>
<dbReference type="Proteomes" id="UP000034182">
    <property type="component" value="Unassembled WGS sequence"/>
</dbReference>
<keyword evidence="2" id="KW-0521">NADP</keyword>
<proteinExistence type="inferred from homology"/>
<accession>A0A0G2GE15</accession>
<evidence type="ECO:0000256" key="3">
    <source>
        <dbReference type="ARBA" id="ARBA00023002"/>
    </source>
</evidence>
<dbReference type="RefSeq" id="XP_066630164.1">
    <property type="nucleotide sequence ID" value="XM_066779360.1"/>
</dbReference>
<evidence type="ECO:0000313" key="5">
    <source>
        <dbReference type="EMBL" id="KKY21848.1"/>
    </source>
</evidence>
<dbReference type="EMBL" id="LAQI01000081">
    <property type="protein sequence ID" value="KKY21848.1"/>
    <property type="molecule type" value="Genomic_DNA"/>
</dbReference>